<gene>
    <name evidence="4" type="ORF">TKK_002804</name>
</gene>
<dbReference type="EC" id="5.6.2.3" evidence="1"/>
<dbReference type="InterPro" id="IPR051055">
    <property type="entry name" value="PIF1_helicase"/>
</dbReference>
<comment type="cofactor">
    <cofactor evidence="1">
        <name>Mg(2+)</name>
        <dbReference type="ChEBI" id="CHEBI:18420"/>
    </cofactor>
</comment>
<keyword evidence="1" id="KW-0067">ATP-binding</keyword>
<sequence length="957" mass="109668">MHDNPLIVGYFFKERVELFMSKVLIPVFRVKDYWYRFEWQNRGSPHVHGLLYLQDEPEFIVDDMSEDHIQKIQEYFDTLCSAINPKSANPTCSKHPSQQRFSDISPAEYENDLGELINAFQRHTKCGTHCYRRGNANTHCRFKFPKDVQESSSIDDKHGYHEFFPRRNDPYVQRFNNVVTQIWRANTNFTPILDINAVVKYIVKYTTKSETVSLSYMNVINSLCKHSNDVSSAKSCVMKLIISSICERDYSAQEVVHLLMGWSLMKSTRHFVSLILYEENWEKYELNEINVNCTSKSIIDKYIDRPAIYNDLSLFRFAQTINVYGTRYVKSHNENVVLIFPTLKLSDDLDSDLYYKQQCTLHIPFRRSVDELSKLCDNNNEHPWCALFEQYNVTPIDSIQLPIPCIEEIDNEDESSTRDMYCNAFEMVSSTIKERSDQKLGQRLIDVAYDWNVHNELYPSLQDINTFLKMFKSENATRSINNSSNLKELTLSPEQLKVIQSCRTQINHIQSDIGDISDQIIKRVIIQGKAGSGKSTLINAIVQEVTDALGCDAITVVAPTGAAALNVNGSTIHSFFKIPIFHNKFQPLNSHSQRNFQWEHKALKFLIIDEMSMIGAKTLGEIESRCHELFPSCDESFAGLHVFMFGDYKQLSPVKDVALYNNTVNDAMASKGAILFKSFQLFIELSTSHRQGNDLVFSELLDNLANGDISVDEYNMLSQRKMSSLDENEKERFNGAIHLIPTNDLVRKKNEYSLRELGTPVLRINALVTGDVHRVNDDCCGLEPSLYLAIGCRVMLTQNIWVYGGLVNGSIGTVRAILYEENVSPPTLPSYILIHFPSYHGPFIHNNLFPIKPVMRSYEKRGQICTIKQFPLKLAYACTIHKAQGMTLPTAIIDIGEKEFSAGLTYVALSRVRTLNDMVFSRFYDKKRFDAIGKSSTTRKKIDFLSTLRKKSQVNAM</sequence>
<keyword evidence="1" id="KW-0234">DNA repair</keyword>
<dbReference type="AlphaFoldDB" id="A0ABD2XJ84"/>
<comment type="caution">
    <text evidence="4">The sequence shown here is derived from an EMBL/GenBank/DDBJ whole genome shotgun (WGS) entry which is preliminary data.</text>
</comment>
<reference evidence="4 5" key="1">
    <citation type="journal article" date="2024" name="bioRxiv">
        <title>A reference genome for Trichogramma kaykai: A tiny desert-dwelling parasitoid wasp with competing sex-ratio distorters.</title>
        <authorList>
            <person name="Culotta J."/>
            <person name="Lindsey A.R."/>
        </authorList>
    </citation>
    <scope>NUCLEOTIDE SEQUENCE [LARGE SCALE GENOMIC DNA]</scope>
    <source>
        <strain evidence="4 5">KSX58</strain>
    </source>
</reference>
<dbReference type="GO" id="GO:0005524">
    <property type="term" value="F:ATP binding"/>
    <property type="evidence" value="ECO:0007669"/>
    <property type="project" value="UniProtKB-KW"/>
</dbReference>
<comment type="similarity">
    <text evidence="1">Belongs to the helicase family.</text>
</comment>
<evidence type="ECO:0000259" key="2">
    <source>
        <dbReference type="Pfam" id="PF05970"/>
    </source>
</evidence>
<dbReference type="EMBL" id="JBJJXI010000023">
    <property type="protein sequence ID" value="KAL3404771.1"/>
    <property type="molecule type" value="Genomic_DNA"/>
</dbReference>
<evidence type="ECO:0000313" key="4">
    <source>
        <dbReference type="EMBL" id="KAL3404771.1"/>
    </source>
</evidence>
<keyword evidence="5" id="KW-1185">Reference proteome</keyword>
<dbReference type="GO" id="GO:0016787">
    <property type="term" value="F:hydrolase activity"/>
    <property type="evidence" value="ECO:0007669"/>
    <property type="project" value="UniProtKB-KW"/>
</dbReference>
<protein>
    <recommendedName>
        <fullName evidence="1">ATP-dependent DNA helicase</fullName>
        <ecNumber evidence="1">5.6.2.3</ecNumber>
    </recommendedName>
</protein>
<comment type="catalytic activity">
    <reaction evidence="1">
        <text>ATP + H2O = ADP + phosphate + H(+)</text>
        <dbReference type="Rhea" id="RHEA:13065"/>
        <dbReference type="ChEBI" id="CHEBI:15377"/>
        <dbReference type="ChEBI" id="CHEBI:15378"/>
        <dbReference type="ChEBI" id="CHEBI:30616"/>
        <dbReference type="ChEBI" id="CHEBI:43474"/>
        <dbReference type="ChEBI" id="CHEBI:456216"/>
        <dbReference type="EC" id="5.6.2.3"/>
    </reaction>
</comment>
<dbReference type="PANTHER" id="PTHR47642:SF5">
    <property type="entry name" value="ATP-DEPENDENT DNA HELICASE"/>
    <property type="match status" value="1"/>
</dbReference>
<accession>A0ABD2XJ84</accession>
<dbReference type="GO" id="GO:0043139">
    <property type="term" value="F:5'-3' DNA helicase activity"/>
    <property type="evidence" value="ECO:0007669"/>
    <property type="project" value="UniProtKB-EC"/>
</dbReference>
<evidence type="ECO:0000259" key="3">
    <source>
        <dbReference type="Pfam" id="PF14214"/>
    </source>
</evidence>
<dbReference type="Pfam" id="PF05970">
    <property type="entry name" value="PIF1"/>
    <property type="match status" value="1"/>
</dbReference>
<feature type="domain" description="DNA helicase Pif1-like DEAD-box helicase" evidence="2">
    <location>
        <begin position="516"/>
        <end position="710"/>
    </location>
</feature>
<name>A0ABD2XJ84_9HYME</name>
<feature type="domain" description="Helitron helicase-like" evidence="3">
    <location>
        <begin position="2"/>
        <end position="51"/>
    </location>
</feature>
<dbReference type="GO" id="GO:0006310">
    <property type="term" value="P:DNA recombination"/>
    <property type="evidence" value="ECO:0007669"/>
    <property type="project" value="UniProtKB-KW"/>
</dbReference>
<evidence type="ECO:0000313" key="5">
    <source>
        <dbReference type="Proteomes" id="UP001627154"/>
    </source>
</evidence>
<dbReference type="InterPro" id="IPR010285">
    <property type="entry name" value="DNA_helicase_pif1-like_DEAD"/>
</dbReference>
<dbReference type="InterPro" id="IPR027417">
    <property type="entry name" value="P-loop_NTPase"/>
</dbReference>
<dbReference type="InterPro" id="IPR025476">
    <property type="entry name" value="Helitron_helicase-like"/>
</dbReference>
<organism evidence="4 5">
    <name type="scientific">Trichogramma kaykai</name>
    <dbReference type="NCBI Taxonomy" id="54128"/>
    <lineage>
        <taxon>Eukaryota</taxon>
        <taxon>Metazoa</taxon>
        <taxon>Ecdysozoa</taxon>
        <taxon>Arthropoda</taxon>
        <taxon>Hexapoda</taxon>
        <taxon>Insecta</taxon>
        <taxon>Pterygota</taxon>
        <taxon>Neoptera</taxon>
        <taxon>Endopterygota</taxon>
        <taxon>Hymenoptera</taxon>
        <taxon>Apocrita</taxon>
        <taxon>Proctotrupomorpha</taxon>
        <taxon>Chalcidoidea</taxon>
        <taxon>Trichogrammatidae</taxon>
        <taxon>Trichogramma</taxon>
    </lineage>
</organism>
<keyword evidence="1" id="KW-0233">DNA recombination</keyword>
<keyword evidence="1" id="KW-0347">Helicase</keyword>
<keyword evidence="1" id="KW-0227">DNA damage</keyword>
<evidence type="ECO:0000256" key="1">
    <source>
        <dbReference type="RuleBase" id="RU363044"/>
    </source>
</evidence>
<dbReference type="PANTHER" id="PTHR47642">
    <property type="entry name" value="ATP-DEPENDENT DNA HELICASE"/>
    <property type="match status" value="1"/>
</dbReference>
<dbReference type="SUPFAM" id="SSF52540">
    <property type="entry name" value="P-loop containing nucleoside triphosphate hydrolases"/>
    <property type="match status" value="2"/>
</dbReference>
<proteinExistence type="inferred from homology"/>
<dbReference type="Pfam" id="PF14214">
    <property type="entry name" value="Helitron_like_N"/>
    <property type="match status" value="1"/>
</dbReference>
<keyword evidence="1" id="KW-0378">Hydrolase</keyword>
<dbReference type="GO" id="GO:0006281">
    <property type="term" value="P:DNA repair"/>
    <property type="evidence" value="ECO:0007669"/>
    <property type="project" value="UniProtKB-KW"/>
</dbReference>
<keyword evidence="1" id="KW-0547">Nucleotide-binding</keyword>
<dbReference type="Gene3D" id="3.40.50.300">
    <property type="entry name" value="P-loop containing nucleotide triphosphate hydrolases"/>
    <property type="match status" value="2"/>
</dbReference>
<dbReference type="Proteomes" id="UP001627154">
    <property type="component" value="Unassembled WGS sequence"/>
</dbReference>
<dbReference type="CDD" id="cd18809">
    <property type="entry name" value="SF1_C_RecD"/>
    <property type="match status" value="1"/>
</dbReference>